<gene>
    <name evidence="1" type="ORF">B1H18_06190</name>
</gene>
<dbReference type="EMBL" id="MVFC01000003">
    <property type="protein sequence ID" value="OON81726.1"/>
    <property type="molecule type" value="Genomic_DNA"/>
</dbReference>
<dbReference type="RefSeq" id="WP_077965538.1">
    <property type="nucleotide sequence ID" value="NZ_CP045178.1"/>
</dbReference>
<dbReference type="STRING" id="83656.B1H18_06190"/>
<dbReference type="Proteomes" id="UP000190539">
    <property type="component" value="Unassembled WGS sequence"/>
</dbReference>
<dbReference type="AlphaFoldDB" id="A0A1V4AE01"/>
<evidence type="ECO:0000313" key="1">
    <source>
        <dbReference type="EMBL" id="OON81726.1"/>
    </source>
</evidence>
<reference evidence="1 2" key="1">
    <citation type="submission" date="2017-02" db="EMBL/GenBank/DDBJ databases">
        <title>Draft Genome Sequence of Streptomyces tsukubaensis F601, a Producer of the immunosuppressant tacrolimus FK506.</title>
        <authorList>
            <person name="Zong G."/>
            <person name="Zhong C."/>
            <person name="Fu J."/>
            <person name="Qin R."/>
            <person name="Cao G."/>
        </authorList>
    </citation>
    <scope>NUCLEOTIDE SEQUENCE [LARGE SCALE GENOMIC DNA]</scope>
    <source>
        <strain evidence="1 2">F601</strain>
    </source>
</reference>
<comment type="caution">
    <text evidence="1">The sequence shown here is derived from an EMBL/GenBank/DDBJ whole genome shotgun (WGS) entry which is preliminary data.</text>
</comment>
<protein>
    <submittedName>
        <fullName evidence="1">Uncharacterized protein</fullName>
    </submittedName>
</protein>
<name>A0A1V4AE01_9ACTN</name>
<organism evidence="1 2">
    <name type="scientific">Streptomyces tsukubensis</name>
    <dbReference type="NCBI Taxonomy" id="83656"/>
    <lineage>
        <taxon>Bacteria</taxon>
        <taxon>Bacillati</taxon>
        <taxon>Actinomycetota</taxon>
        <taxon>Actinomycetes</taxon>
        <taxon>Kitasatosporales</taxon>
        <taxon>Streptomycetaceae</taxon>
        <taxon>Streptomyces</taxon>
    </lineage>
</organism>
<keyword evidence="2" id="KW-1185">Reference proteome</keyword>
<accession>A0A1V4AE01</accession>
<sequence>MAEAGVHVPAIHRADRDRPEGRLLGLAAARPRAEYVIVHGEAGPDRARVDAGGSPVVIDIEGCSTRLC</sequence>
<proteinExistence type="predicted"/>
<evidence type="ECO:0000313" key="2">
    <source>
        <dbReference type="Proteomes" id="UP000190539"/>
    </source>
</evidence>